<dbReference type="STRING" id="1802583.A2311_05815"/>
<keyword evidence="3" id="KW-0068">Autocatalytic cleavage</keyword>
<keyword evidence="4" id="KW-0745">Spermidine biosynthesis</keyword>
<reference evidence="10 11" key="1">
    <citation type="journal article" date="2016" name="Nat. Commun.">
        <title>Thousands of microbial genomes shed light on interconnected biogeochemical processes in an aquifer system.</title>
        <authorList>
            <person name="Anantharaman K."/>
            <person name="Brown C.T."/>
            <person name="Hug L.A."/>
            <person name="Sharon I."/>
            <person name="Castelle C.J."/>
            <person name="Probst A.J."/>
            <person name="Thomas B.C."/>
            <person name="Singh A."/>
            <person name="Wilkins M.J."/>
            <person name="Karaoz U."/>
            <person name="Brodie E.L."/>
            <person name="Williams K.H."/>
            <person name="Hubbard S.S."/>
            <person name="Banfield J.F."/>
        </authorList>
    </citation>
    <scope>NUCLEOTIDE SEQUENCE [LARGE SCALE GENOMIC DNA]</scope>
</reference>
<evidence type="ECO:0000256" key="2">
    <source>
        <dbReference type="ARBA" id="ARBA00022793"/>
    </source>
</evidence>
<evidence type="ECO:0000256" key="3">
    <source>
        <dbReference type="ARBA" id="ARBA00022813"/>
    </source>
</evidence>
<evidence type="ECO:0000256" key="9">
    <source>
        <dbReference type="ARBA" id="ARBA00023317"/>
    </source>
</evidence>
<keyword evidence="8" id="KW-0704">Schiff base</keyword>
<keyword evidence="9" id="KW-0670">Pyruvate</keyword>
<name>A0A1F4TWA8_UNCSA</name>
<organism evidence="10 11">
    <name type="scientific">candidate division WOR-1 bacterium RIFOXYB2_FULL_48_7</name>
    <dbReference type="NCBI Taxonomy" id="1802583"/>
    <lineage>
        <taxon>Bacteria</taxon>
        <taxon>Bacillati</taxon>
        <taxon>Saganbacteria</taxon>
    </lineage>
</organism>
<protein>
    <submittedName>
        <fullName evidence="10">Uncharacterized protein</fullName>
    </submittedName>
</protein>
<evidence type="ECO:0000256" key="5">
    <source>
        <dbReference type="ARBA" id="ARBA00023115"/>
    </source>
</evidence>
<keyword evidence="2" id="KW-0210">Decarboxylase</keyword>
<dbReference type="EMBL" id="MEUF01000001">
    <property type="protein sequence ID" value="OGC37005.1"/>
    <property type="molecule type" value="Genomic_DNA"/>
</dbReference>
<evidence type="ECO:0000313" key="11">
    <source>
        <dbReference type="Proteomes" id="UP000178951"/>
    </source>
</evidence>
<evidence type="ECO:0000256" key="1">
    <source>
        <dbReference type="ARBA" id="ARBA00001928"/>
    </source>
</evidence>
<accession>A0A1F4TWA8</accession>
<keyword evidence="6" id="KW-0865">Zymogen</keyword>
<evidence type="ECO:0000313" key="10">
    <source>
        <dbReference type="EMBL" id="OGC37005.1"/>
    </source>
</evidence>
<evidence type="ECO:0000256" key="6">
    <source>
        <dbReference type="ARBA" id="ARBA00023145"/>
    </source>
</evidence>
<dbReference type="InterPro" id="IPR016067">
    <property type="entry name" value="S-AdoMet_deCO2ase_core"/>
</dbReference>
<dbReference type="GO" id="GO:0004014">
    <property type="term" value="F:adenosylmethionine decarboxylase activity"/>
    <property type="evidence" value="ECO:0007669"/>
    <property type="project" value="InterPro"/>
</dbReference>
<gene>
    <name evidence="10" type="ORF">A2311_05815</name>
</gene>
<evidence type="ECO:0000256" key="7">
    <source>
        <dbReference type="ARBA" id="ARBA00023239"/>
    </source>
</evidence>
<dbReference type="Gene3D" id="3.60.90.10">
    <property type="entry name" value="S-adenosylmethionine decarboxylase"/>
    <property type="match status" value="1"/>
</dbReference>
<sequence length="105" mass="11657">MAKNIGFSSQALPQLFQYKGEGVWGVTGVIKDDQAHLSIHTFPDQGKFFLGVYAASEIAEQDVLQQLMAAFNPAKHQVTHFDQGEELDQIVAAESGLVERPRIYH</sequence>
<dbReference type="GO" id="GO:0008295">
    <property type="term" value="P:spermidine biosynthetic process"/>
    <property type="evidence" value="ECO:0007669"/>
    <property type="project" value="UniProtKB-KW"/>
</dbReference>
<dbReference type="Pfam" id="PF02675">
    <property type="entry name" value="AdoMet_dc"/>
    <property type="match status" value="1"/>
</dbReference>
<proteinExistence type="predicted"/>
<keyword evidence="7" id="KW-0456">Lyase</keyword>
<keyword evidence="5" id="KW-0620">Polyamine biosynthesis</keyword>
<dbReference type="InterPro" id="IPR003826">
    <property type="entry name" value="AdoMetDC_fam_prok"/>
</dbReference>
<comment type="caution">
    <text evidence="10">The sequence shown here is derived from an EMBL/GenBank/DDBJ whole genome shotgun (WGS) entry which is preliminary data.</text>
</comment>
<comment type="cofactor">
    <cofactor evidence="1">
        <name>pyruvate</name>
        <dbReference type="ChEBI" id="CHEBI:15361"/>
    </cofactor>
</comment>
<dbReference type="SUPFAM" id="SSF56276">
    <property type="entry name" value="S-adenosylmethionine decarboxylase"/>
    <property type="match status" value="1"/>
</dbReference>
<evidence type="ECO:0000256" key="8">
    <source>
        <dbReference type="ARBA" id="ARBA00023270"/>
    </source>
</evidence>
<dbReference type="Proteomes" id="UP000178951">
    <property type="component" value="Unassembled WGS sequence"/>
</dbReference>
<evidence type="ECO:0000256" key="4">
    <source>
        <dbReference type="ARBA" id="ARBA00023066"/>
    </source>
</evidence>
<dbReference type="AlphaFoldDB" id="A0A1F4TWA8"/>